<dbReference type="InterPro" id="IPR038495">
    <property type="entry name" value="ATPase_E_C"/>
</dbReference>
<keyword evidence="6" id="KW-1185">Reference proteome</keyword>
<keyword evidence="2" id="KW-0813">Transport</keyword>
<dbReference type="Gene3D" id="3.30.2320.30">
    <property type="entry name" value="ATP synthase, E subunit, C-terminal"/>
    <property type="match status" value="1"/>
</dbReference>
<reference evidence="4 5" key="1">
    <citation type="journal article" date="2014" name="PLoS Genet.">
        <title>The Genome of Spironucleus salmonicida Highlights a Fish Pathogen Adapted to Fluctuating Environments.</title>
        <authorList>
            <person name="Xu F."/>
            <person name="Jerlstrom-Hultqvist J."/>
            <person name="Einarsson E."/>
            <person name="Astvaldsson A."/>
            <person name="Svard S.G."/>
            <person name="Andersson J.O."/>
        </authorList>
    </citation>
    <scope>NUCLEOTIDE SEQUENCE</scope>
    <source>
        <strain evidence="5">ATCC 50377</strain>
    </source>
</reference>
<sequence>MQQKIQRMVEFMQQDSTTRITELHEKSKQQADLAAQQLLLSETNKARQQFQQKQKQLRTEQQVAASSTLGSSRFSVLQEKDKVIQVVLQKALEAASKKCTAQAVSKLALQACGILDIKECQVQCKSDQFEEIKKFLKTNNIECKKFEKELSEDSKGGCIIYNRNCNVFIENTIAKRVMLAYKGKAPEANSILFEEASLLW</sequence>
<organism evidence="4">
    <name type="scientific">Spironucleus salmonicida</name>
    <dbReference type="NCBI Taxonomy" id="348837"/>
    <lineage>
        <taxon>Eukaryota</taxon>
        <taxon>Metamonada</taxon>
        <taxon>Diplomonadida</taxon>
        <taxon>Hexamitidae</taxon>
        <taxon>Hexamitinae</taxon>
        <taxon>Spironucleus</taxon>
    </lineage>
</organism>
<dbReference type="Gene3D" id="6.10.250.1620">
    <property type="match status" value="1"/>
</dbReference>
<dbReference type="EMBL" id="AUWU02000001">
    <property type="protein sequence ID" value="KAH0576892.1"/>
    <property type="molecule type" value="Genomic_DNA"/>
</dbReference>
<proteinExistence type="inferred from homology"/>
<evidence type="ECO:0000256" key="2">
    <source>
        <dbReference type="ARBA" id="ARBA00022448"/>
    </source>
</evidence>
<dbReference type="PANTHER" id="PTHR45715">
    <property type="entry name" value="ATPASE H+-TRANSPORTING V1 SUBUNIT E1A-RELATED"/>
    <property type="match status" value="1"/>
</dbReference>
<evidence type="ECO:0000256" key="1">
    <source>
        <dbReference type="ARBA" id="ARBA00005901"/>
    </source>
</evidence>
<dbReference type="AlphaFoldDB" id="V6LL66"/>
<reference evidence="5" key="2">
    <citation type="submission" date="2020-12" db="EMBL/GenBank/DDBJ databases">
        <title>New Spironucleus salmonicida genome in near-complete chromosomes.</title>
        <authorList>
            <person name="Xu F."/>
            <person name="Kurt Z."/>
            <person name="Jimenez-Gonzalez A."/>
            <person name="Astvaldsson A."/>
            <person name="Andersson J.O."/>
            <person name="Svard S.G."/>
        </authorList>
    </citation>
    <scope>NUCLEOTIDE SEQUENCE</scope>
    <source>
        <strain evidence="5">ATCC 50377</strain>
    </source>
</reference>
<keyword evidence="3" id="KW-0406">Ion transport</keyword>
<protein>
    <submittedName>
        <fullName evidence="4">Vacuolar ATP synthase subunit E</fullName>
    </submittedName>
</protein>
<dbReference type="GO" id="GO:0046961">
    <property type="term" value="F:proton-transporting ATPase activity, rotational mechanism"/>
    <property type="evidence" value="ECO:0007669"/>
    <property type="project" value="InterPro"/>
</dbReference>
<dbReference type="SUPFAM" id="SSF160527">
    <property type="entry name" value="V-type ATPase subunit E-like"/>
    <property type="match status" value="1"/>
</dbReference>
<evidence type="ECO:0000313" key="6">
    <source>
        <dbReference type="Proteomes" id="UP000018208"/>
    </source>
</evidence>
<name>V6LL66_9EUKA</name>
<evidence type="ECO:0000256" key="3">
    <source>
        <dbReference type="ARBA" id="ARBA00023065"/>
    </source>
</evidence>
<evidence type="ECO:0000313" key="5">
    <source>
        <dbReference type="EMBL" id="KAH0576892.1"/>
    </source>
</evidence>
<dbReference type="GO" id="GO:0033178">
    <property type="term" value="C:proton-transporting two-sector ATPase complex, catalytic domain"/>
    <property type="evidence" value="ECO:0007669"/>
    <property type="project" value="InterPro"/>
</dbReference>
<gene>
    <name evidence="4" type="ORF">SS50377_14869</name>
    <name evidence="5" type="ORF">SS50377_20238</name>
</gene>
<dbReference type="EMBL" id="KI546100">
    <property type="protein sequence ID" value="EST45292.1"/>
    <property type="molecule type" value="Genomic_DNA"/>
</dbReference>
<dbReference type="Pfam" id="PF01991">
    <property type="entry name" value="vATP-synt_E"/>
    <property type="match status" value="1"/>
</dbReference>
<evidence type="ECO:0000313" key="4">
    <source>
        <dbReference type="EMBL" id="EST45292.1"/>
    </source>
</evidence>
<comment type="similarity">
    <text evidence="1">Belongs to the V-ATPase E subunit family.</text>
</comment>
<dbReference type="Proteomes" id="UP000018208">
    <property type="component" value="Unassembled WGS sequence"/>
</dbReference>
<accession>V6LL66</accession>
<dbReference type="InterPro" id="IPR002842">
    <property type="entry name" value="ATPase_V1_Esu"/>
</dbReference>
<dbReference type="VEuPathDB" id="GiardiaDB:SS50377_20238"/>